<gene>
    <name evidence="1" type="ORF">CK203_101941</name>
</gene>
<dbReference type="GO" id="GO:0001522">
    <property type="term" value="P:pseudouridine synthesis"/>
    <property type="evidence" value="ECO:0007669"/>
    <property type="project" value="InterPro"/>
</dbReference>
<organism evidence="1 2">
    <name type="scientific">Vitis vinifera</name>
    <name type="common">Grape</name>
    <dbReference type="NCBI Taxonomy" id="29760"/>
    <lineage>
        <taxon>Eukaryota</taxon>
        <taxon>Viridiplantae</taxon>
        <taxon>Streptophyta</taxon>
        <taxon>Embryophyta</taxon>
        <taxon>Tracheophyta</taxon>
        <taxon>Spermatophyta</taxon>
        <taxon>Magnoliopsida</taxon>
        <taxon>eudicotyledons</taxon>
        <taxon>Gunneridae</taxon>
        <taxon>Pentapetalae</taxon>
        <taxon>rosids</taxon>
        <taxon>Vitales</taxon>
        <taxon>Vitaceae</taxon>
        <taxon>Viteae</taxon>
        <taxon>Vitis</taxon>
    </lineage>
</organism>
<dbReference type="SUPFAM" id="SSF55120">
    <property type="entry name" value="Pseudouridine synthase"/>
    <property type="match status" value="1"/>
</dbReference>
<dbReference type="EMBL" id="QGNW01002668">
    <property type="protein sequence ID" value="RVW13041.1"/>
    <property type="molecule type" value="Genomic_DNA"/>
</dbReference>
<dbReference type="PANTHER" id="PTHR13326">
    <property type="entry name" value="TRNA PSEUDOURIDINE SYNTHASE D"/>
    <property type="match status" value="1"/>
</dbReference>
<evidence type="ECO:0000313" key="2">
    <source>
        <dbReference type="Proteomes" id="UP000288805"/>
    </source>
</evidence>
<dbReference type="Gene3D" id="3.30.2350.20">
    <property type="entry name" value="TruD, catalytic domain"/>
    <property type="match status" value="1"/>
</dbReference>
<proteinExistence type="predicted"/>
<dbReference type="GO" id="GO:0003723">
    <property type="term" value="F:RNA binding"/>
    <property type="evidence" value="ECO:0007669"/>
    <property type="project" value="InterPro"/>
</dbReference>
<evidence type="ECO:0000313" key="1">
    <source>
        <dbReference type="EMBL" id="RVW13041.1"/>
    </source>
</evidence>
<reference evidence="1 2" key="1">
    <citation type="journal article" date="2018" name="PLoS Genet.">
        <title>Population sequencing reveals clonal diversity and ancestral inbreeding in the grapevine cultivar Chardonnay.</title>
        <authorList>
            <person name="Roach M.J."/>
            <person name="Johnson D.L."/>
            <person name="Bohlmann J."/>
            <person name="van Vuuren H.J."/>
            <person name="Jones S.J."/>
            <person name="Pretorius I.S."/>
            <person name="Schmidt S.A."/>
            <person name="Borneman A.R."/>
        </authorList>
    </citation>
    <scope>NUCLEOTIDE SEQUENCE [LARGE SCALE GENOMIC DNA]</scope>
    <source>
        <strain evidence="2">cv. Chardonnay</strain>
        <tissue evidence="1">Leaf</tissue>
    </source>
</reference>
<dbReference type="PANTHER" id="PTHR13326:SF21">
    <property type="entry name" value="PSEUDOURIDYLATE SYNTHASE PUS7L"/>
    <property type="match status" value="1"/>
</dbReference>
<sequence length="252" mass="28404">MVEMEDILQCSDRLRCCPVSWRKGKLHYLSCFLDETMASTICQDDANFNFLRCLNKCDGEVNGIANVVTNHSLIFMDLWLKMLMDAISLTESAHSVKEFSITNMTGGFRRVFQKPIDFEWELLTYTEGNIPLAETDWDKITKSKPLNIIGGEDSRNGNEKENSFQCMKQSESFEHNVNLSTDNNEPNGVTEIGLPQVEPQFESGAPEAQRALKLSFALPASCYATMAIRELLKTSTSVCTKIKNESSHLSIH</sequence>
<dbReference type="InterPro" id="IPR042214">
    <property type="entry name" value="TruD_catalytic"/>
</dbReference>
<dbReference type="InterPro" id="IPR001656">
    <property type="entry name" value="PsdUridine_synth_TruD"/>
</dbReference>
<protein>
    <recommendedName>
        <fullName evidence="3">TRUD domain-containing protein</fullName>
    </recommendedName>
</protein>
<evidence type="ECO:0008006" key="3">
    <source>
        <dbReference type="Google" id="ProtNLM"/>
    </source>
</evidence>
<dbReference type="GO" id="GO:0009982">
    <property type="term" value="F:pseudouridine synthase activity"/>
    <property type="evidence" value="ECO:0007669"/>
    <property type="project" value="InterPro"/>
</dbReference>
<dbReference type="InterPro" id="IPR020103">
    <property type="entry name" value="PsdUridine_synth_cat_dom_sf"/>
</dbReference>
<accession>A0A438BQ04</accession>
<dbReference type="Proteomes" id="UP000288805">
    <property type="component" value="Unassembled WGS sequence"/>
</dbReference>
<dbReference type="AlphaFoldDB" id="A0A438BQ04"/>
<comment type="caution">
    <text evidence="1">The sequence shown here is derived from an EMBL/GenBank/DDBJ whole genome shotgun (WGS) entry which is preliminary data.</text>
</comment>
<name>A0A438BQ04_VITVI</name>